<dbReference type="EMBL" id="AP014597">
    <property type="protein sequence ID" value="BAU17058.1"/>
    <property type="molecule type" value="Genomic_DNA"/>
</dbReference>
<reference evidence="3 4" key="1">
    <citation type="journal article" date="2016" name="DNA Res.">
        <title>The complete genome sequencing of Prevotella intermedia strain OMA14 and a subsequent fine-scale, intra-species genomic comparison reveal an unusual amplification of conjugative and mobile transposons and identify a novel Prevotella-lineage-specific repeat.</title>
        <authorList>
            <person name="Naito M."/>
            <person name="Ogura Y."/>
            <person name="Itoh T."/>
            <person name="Shoji M."/>
            <person name="Okamoto M."/>
            <person name="Hayashi T."/>
            <person name="Nakayama K."/>
        </authorList>
    </citation>
    <scope>NUCLEOTIDE SEQUENCE [LARGE SCALE GENOMIC DNA]</scope>
    <source>
        <strain evidence="3 4">OMA14</strain>
    </source>
</reference>
<dbReference type="AlphaFoldDB" id="A0A0S3UHS8"/>
<name>A0A0S3UHS8_PREIN</name>
<proteinExistence type="predicted"/>
<accession>A0A0S3UHS8</accession>
<keyword evidence="2" id="KW-0732">Signal</keyword>
<feature type="compositionally biased region" description="Basic and acidic residues" evidence="1">
    <location>
        <begin position="303"/>
        <end position="319"/>
    </location>
</feature>
<evidence type="ECO:0000256" key="2">
    <source>
        <dbReference type="SAM" id="SignalP"/>
    </source>
</evidence>
<evidence type="ECO:0000256" key="1">
    <source>
        <dbReference type="SAM" id="MobiDB-lite"/>
    </source>
</evidence>
<dbReference type="STRING" id="28131.BWX40_05900"/>
<organism evidence="3 4">
    <name type="scientific">Prevotella intermedia</name>
    <dbReference type="NCBI Taxonomy" id="28131"/>
    <lineage>
        <taxon>Bacteria</taxon>
        <taxon>Pseudomonadati</taxon>
        <taxon>Bacteroidota</taxon>
        <taxon>Bacteroidia</taxon>
        <taxon>Bacteroidales</taxon>
        <taxon>Prevotellaceae</taxon>
        <taxon>Prevotella</taxon>
    </lineage>
</organism>
<feature type="chain" id="PRO_5006619685" description="Porin" evidence="2">
    <location>
        <begin position="21"/>
        <end position="791"/>
    </location>
</feature>
<dbReference type="Pfam" id="PF14121">
    <property type="entry name" value="Porin_10"/>
    <property type="match status" value="1"/>
</dbReference>
<dbReference type="RefSeq" id="WP_096405076.1">
    <property type="nucleotide sequence ID" value="NZ_AP014597.1"/>
</dbReference>
<evidence type="ECO:0000313" key="3">
    <source>
        <dbReference type="EMBL" id="BAU17058.1"/>
    </source>
</evidence>
<evidence type="ECO:0000313" key="4">
    <source>
        <dbReference type="Proteomes" id="UP000217431"/>
    </source>
</evidence>
<evidence type="ECO:0008006" key="5">
    <source>
        <dbReference type="Google" id="ProtNLM"/>
    </source>
</evidence>
<dbReference type="Proteomes" id="UP000217431">
    <property type="component" value="Chromosome I"/>
</dbReference>
<feature type="compositionally biased region" description="Polar residues" evidence="1">
    <location>
        <begin position="345"/>
        <end position="356"/>
    </location>
</feature>
<protein>
    <recommendedName>
        <fullName evidence="5">Porin</fullName>
    </recommendedName>
</protein>
<sequence length="791" mass="90764">MKRHIYLTINLFIISLLANAQSFNRVSRDGTSTSNGFQGNRSLGVSDSIQSQHKEIPRGLKVWTIDERFGDRTAAQPDTVSELFMNTFFNTGLRGEYNSLGNLGSPRQNRIFIDRAEPSEFIFLAPYDKFIVQPSKFHFTSTLSPITNLSYSTAGDRTDGEDQFKALFAINAGKKWGFGFKFDYLYGRGYYSNQNTSHINYSFWGTYTGEKYQANFLSSLNHQKVSENGGIANDAYITHPEIFNESFNTNEIPTILSKNWNRNDNQHIFFNHRYSLGFYRKVPMTKEEIEAKKFAIRSMQSQEGDKARRKAMEEAKQNGEEFDEEEFNKRQKAKGRPDNAKIISKNPTSNALATNGEQRDSINIDRLEEKQIAASDAANEWIKDEYVPVTSFIHTARFDNFRRIYQAYDTPNSFYANNYYYNNATASDSIYDQTKHWALKNTFAIALLEGFNKWAKAGLKAFVSHELRHYELPMLLTTTTTPATNPLFGGYEKINKNDISVGGQLLKANGKTLHYNINAEAWVAGDRAGQLHIDGNADLNFPLLGDTVQFAATAFLHRTAPTFYMNTFRSRHFWWDNNLDQQIHSRLLGAFSLKKTRTKLRVGYDVLKNYTYFGLQNERVANGNDYLVKNNQVNVRQHSGAISLLTLELQQDFKLGIMNWQNLITFQKSSNETVLPTPTLNIYSNLFIRFKIAKVLDCDFGVDGRYFTKYYAPEYIPGMGSFGIQETEASRTEVGNYPIINAYANFKLQRTRFFIMMSHINSGDGGNYFFTPHYPLNQRVLRLGISWDFFN</sequence>
<feature type="signal peptide" evidence="2">
    <location>
        <begin position="1"/>
        <end position="20"/>
    </location>
</feature>
<feature type="region of interest" description="Disordered" evidence="1">
    <location>
        <begin position="300"/>
        <end position="357"/>
    </location>
</feature>
<dbReference type="InterPro" id="IPR025631">
    <property type="entry name" value="Porin_10"/>
</dbReference>
<gene>
    <name evidence="3" type="ORF">PIOMA14_I_0550</name>
</gene>